<dbReference type="Proteomes" id="UP000073492">
    <property type="component" value="Unassembled WGS sequence"/>
</dbReference>
<name>A0A139IFC8_9PEZI</name>
<proteinExistence type="predicted"/>
<organism evidence="3 4">
    <name type="scientific">Pseudocercospora musae</name>
    <dbReference type="NCBI Taxonomy" id="113226"/>
    <lineage>
        <taxon>Eukaryota</taxon>
        <taxon>Fungi</taxon>
        <taxon>Dikarya</taxon>
        <taxon>Ascomycota</taxon>
        <taxon>Pezizomycotina</taxon>
        <taxon>Dothideomycetes</taxon>
        <taxon>Dothideomycetidae</taxon>
        <taxon>Mycosphaerellales</taxon>
        <taxon>Mycosphaerellaceae</taxon>
        <taxon>Pseudocercospora</taxon>
    </lineage>
</organism>
<comment type="caution">
    <text evidence="3">The sequence shown here is derived from an EMBL/GenBank/DDBJ whole genome shotgun (WGS) entry which is preliminary data.</text>
</comment>
<dbReference type="AlphaFoldDB" id="A0A139IFC8"/>
<accession>A0A139IFC8</accession>
<dbReference type="EMBL" id="LFZO01000119">
    <property type="protein sequence ID" value="KXT13379.1"/>
    <property type="molecule type" value="Genomic_DNA"/>
</dbReference>
<evidence type="ECO:0000313" key="3">
    <source>
        <dbReference type="EMBL" id="KXT13379.1"/>
    </source>
</evidence>
<feature type="region of interest" description="Disordered" evidence="1">
    <location>
        <begin position="83"/>
        <end position="103"/>
    </location>
</feature>
<evidence type="ECO:0008006" key="5">
    <source>
        <dbReference type="Google" id="ProtNLM"/>
    </source>
</evidence>
<feature type="signal peptide" evidence="2">
    <location>
        <begin position="1"/>
        <end position="22"/>
    </location>
</feature>
<gene>
    <name evidence="3" type="ORF">AC579_9085</name>
</gene>
<protein>
    <recommendedName>
        <fullName evidence="5">Secreted protein</fullName>
    </recommendedName>
</protein>
<evidence type="ECO:0000313" key="4">
    <source>
        <dbReference type="Proteomes" id="UP000073492"/>
    </source>
</evidence>
<sequence>MDHGRALCMAFVPGSMLTLLLAAEAQCILMGAFMFGVLPSHHALSTLPSPSIEAQRLPSVAYMVEADCAPVSLDRVRERAITAVSHSSAKGASTPLKHKRSLA</sequence>
<reference evidence="3 4" key="1">
    <citation type="submission" date="2015-07" db="EMBL/GenBank/DDBJ databases">
        <title>Comparative genomics of the Sigatoka disease complex on banana suggests a link between parallel evolutionary changes in Pseudocercospora fijiensis and Pseudocercospora eumusae and increased virulence on the banana host.</title>
        <authorList>
            <person name="Chang T.-C."/>
            <person name="Salvucci A."/>
            <person name="Crous P.W."/>
            <person name="Stergiopoulos I."/>
        </authorList>
    </citation>
    <scope>NUCLEOTIDE SEQUENCE [LARGE SCALE GENOMIC DNA]</scope>
    <source>
        <strain evidence="3 4">CBS 116634</strain>
    </source>
</reference>
<evidence type="ECO:0000256" key="2">
    <source>
        <dbReference type="SAM" id="SignalP"/>
    </source>
</evidence>
<feature type="chain" id="PRO_5007297427" description="Secreted protein" evidence="2">
    <location>
        <begin position="23"/>
        <end position="103"/>
    </location>
</feature>
<keyword evidence="2" id="KW-0732">Signal</keyword>
<keyword evidence="4" id="KW-1185">Reference proteome</keyword>
<evidence type="ECO:0000256" key="1">
    <source>
        <dbReference type="SAM" id="MobiDB-lite"/>
    </source>
</evidence>